<comment type="caution">
    <text evidence="1">The sequence shown here is derived from an EMBL/GenBank/DDBJ whole genome shotgun (WGS) entry which is preliminary data.</text>
</comment>
<reference evidence="1 2" key="1">
    <citation type="submission" date="2015-06" db="EMBL/GenBank/DDBJ databases">
        <title>Draft genome sequence of Streptomyces leeuwenhoekii C58, which produces the novel lasso peptide, chaxapeptin.</title>
        <authorList>
            <person name="Yi Y."/>
            <person name="Hai D."/>
            <person name="Jaspars M."/>
            <person name="Sheng H."/>
            <person name="Rateb M.E."/>
            <person name="Bull A."/>
            <person name="Goodfellow M."/>
            <person name="Asenjo J.A."/>
            <person name="Ebel R."/>
        </authorList>
    </citation>
    <scope>NUCLEOTIDE SEQUENCE [LARGE SCALE GENOMIC DNA]</scope>
    <source>
        <strain evidence="1 2">C58</strain>
    </source>
</reference>
<proteinExistence type="predicted"/>
<name>A0ABR5HXB1_STRLW</name>
<organism evidence="1 2">
    <name type="scientific">Streptomyces leeuwenhoekii</name>
    <dbReference type="NCBI Taxonomy" id="1437453"/>
    <lineage>
        <taxon>Bacteria</taxon>
        <taxon>Bacillati</taxon>
        <taxon>Actinomycetota</taxon>
        <taxon>Actinomycetes</taxon>
        <taxon>Kitasatosporales</taxon>
        <taxon>Streptomycetaceae</taxon>
        <taxon>Streptomyces</taxon>
    </lineage>
</organism>
<dbReference type="EMBL" id="LFEH01000055">
    <property type="protein sequence ID" value="KMS78319.1"/>
    <property type="molecule type" value="Genomic_DNA"/>
</dbReference>
<dbReference type="RefSeq" id="WP_048573162.1">
    <property type="nucleotide sequence ID" value="NZ_LFEH01000055.1"/>
</dbReference>
<gene>
    <name evidence="1" type="ORF">ACH49_16690</name>
</gene>
<dbReference type="Gene3D" id="3.90.1530.10">
    <property type="entry name" value="Conserved hypothetical protein from pyrococcus furiosus pfu- 392566-001, ParB domain"/>
    <property type="match status" value="1"/>
</dbReference>
<sequence length="130" mass="14217">MQTTGQGIVNPLNLPILNATGYVTGQDYLDEDHAAAIAENMRANGWQGAPLVVLPEWAISYSGTHRLHAAEAAELEEVPAVNLEDLFEACGLDLEAIVAENDYMVTMHRPEILDHLPHDIRAAYALDDII</sequence>
<dbReference type="SUPFAM" id="SSF110849">
    <property type="entry name" value="ParB/Sulfiredoxin"/>
    <property type="match status" value="1"/>
</dbReference>
<dbReference type="InterPro" id="IPR036086">
    <property type="entry name" value="ParB/Sulfiredoxin_sf"/>
</dbReference>
<accession>A0ABR5HXB1</accession>
<dbReference type="Proteomes" id="UP000037274">
    <property type="component" value="Unassembled WGS sequence"/>
</dbReference>
<evidence type="ECO:0000313" key="2">
    <source>
        <dbReference type="Proteomes" id="UP000037274"/>
    </source>
</evidence>
<evidence type="ECO:0000313" key="1">
    <source>
        <dbReference type="EMBL" id="KMS78319.1"/>
    </source>
</evidence>
<protein>
    <recommendedName>
        <fullName evidence="3">ParB/Sulfiredoxin domain-containing protein</fullName>
    </recommendedName>
</protein>
<evidence type="ECO:0008006" key="3">
    <source>
        <dbReference type="Google" id="ProtNLM"/>
    </source>
</evidence>
<keyword evidence="2" id="KW-1185">Reference proteome</keyword>